<dbReference type="Pfam" id="PF16220">
    <property type="entry name" value="DUF4880"/>
    <property type="match status" value="1"/>
</dbReference>
<evidence type="ECO:0000259" key="3">
    <source>
        <dbReference type="Pfam" id="PF16220"/>
    </source>
</evidence>
<dbReference type="Proteomes" id="UP000254958">
    <property type="component" value="Unassembled WGS sequence"/>
</dbReference>
<keyword evidence="1" id="KW-0472">Membrane</keyword>
<accession>A0A370FUU0</accession>
<protein>
    <submittedName>
        <fullName evidence="5">FecR family protein</fullName>
    </submittedName>
</protein>
<evidence type="ECO:0000259" key="2">
    <source>
        <dbReference type="Pfam" id="PF04773"/>
    </source>
</evidence>
<dbReference type="InterPro" id="IPR012373">
    <property type="entry name" value="Ferrdict_sens_TM"/>
</dbReference>
<dbReference type="Gene3D" id="3.55.50.30">
    <property type="match status" value="1"/>
</dbReference>
<dbReference type="Pfam" id="PF04773">
    <property type="entry name" value="FecR"/>
    <property type="match status" value="1"/>
</dbReference>
<dbReference type="InterPro" id="IPR006860">
    <property type="entry name" value="FecR"/>
</dbReference>
<dbReference type="PANTHER" id="PTHR30273">
    <property type="entry name" value="PERIPLASMIC SIGNAL SENSOR AND SIGMA FACTOR ACTIVATOR FECR-RELATED"/>
    <property type="match status" value="1"/>
</dbReference>
<keyword evidence="6" id="KW-1185">Reference proteome</keyword>
<dbReference type="RefSeq" id="WP_114729258.1">
    <property type="nucleotide sequence ID" value="NZ_BJMI01000023.1"/>
</dbReference>
<comment type="caution">
    <text evidence="5">The sequence shown here is derived from an EMBL/GenBank/DDBJ whole genome shotgun (WGS) entry which is preliminary data.</text>
</comment>
<dbReference type="GO" id="GO:0016989">
    <property type="term" value="F:sigma factor antagonist activity"/>
    <property type="evidence" value="ECO:0007669"/>
    <property type="project" value="TreeGrafter"/>
</dbReference>
<dbReference type="PANTHER" id="PTHR30273:SF2">
    <property type="entry name" value="PROTEIN FECR"/>
    <property type="match status" value="1"/>
</dbReference>
<proteinExistence type="predicted"/>
<dbReference type="Proteomes" id="UP000562982">
    <property type="component" value="Unassembled WGS sequence"/>
</dbReference>
<evidence type="ECO:0000313" key="5">
    <source>
        <dbReference type="EMBL" id="RDI34200.1"/>
    </source>
</evidence>
<feature type="transmembrane region" description="Helical" evidence="1">
    <location>
        <begin position="75"/>
        <end position="98"/>
    </location>
</feature>
<dbReference type="EMBL" id="QQAW01000015">
    <property type="protein sequence ID" value="RDI34200.1"/>
    <property type="molecule type" value="Genomic_DNA"/>
</dbReference>
<dbReference type="AlphaFoldDB" id="A0A370FUU0"/>
<gene>
    <name evidence="5" type="ORF">C7453_1158</name>
    <name evidence="4" type="ORF">HLH32_16335</name>
</gene>
<organism evidence="5 6">
    <name type="scientific">Gluconacetobacter liquefaciens</name>
    <name type="common">Acetobacter liquefaciens</name>
    <dbReference type="NCBI Taxonomy" id="89584"/>
    <lineage>
        <taxon>Bacteria</taxon>
        <taxon>Pseudomonadati</taxon>
        <taxon>Pseudomonadota</taxon>
        <taxon>Alphaproteobacteria</taxon>
        <taxon>Acetobacterales</taxon>
        <taxon>Acetobacteraceae</taxon>
        <taxon>Gluconacetobacter</taxon>
    </lineage>
</organism>
<feature type="domain" description="FecR protein" evidence="2">
    <location>
        <begin position="106"/>
        <end position="200"/>
    </location>
</feature>
<keyword evidence="1" id="KW-0812">Transmembrane</keyword>
<dbReference type="OrthoDB" id="7339213at2"/>
<evidence type="ECO:0000256" key="1">
    <source>
        <dbReference type="SAM" id="Phobius"/>
    </source>
</evidence>
<feature type="domain" description="FecR N-terminal" evidence="3">
    <location>
        <begin position="15"/>
        <end position="56"/>
    </location>
</feature>
<dbReference type="PIRSF" id="PIRSF018266">
    <property type="entry name" value="FecR"/>
    <property type="match status" value="1"/>
</dbReference>
<reference evidence="5 6" key="1">
    <citation type="submission" date="2018-07" db="EMBL/GenBank/DDBJ databases">
        <title>Genomic Encyclopedia of Type Strains, Phase IV (KMG-IV): sequencing the most valuable type-strain genomes for metagenomic binning, comparative biology and taxonomic classification.</title>
        <authorList>
            <person name="Goeker M."/>
        </authorList>
    </citation>
    <scope>NUCLEOTIDE SEQUENCE [LARGE SCALE GENOMIC DNA]</scope>
    <source>
        <strain evidence="5 6">DSM 5603</strain>
    </source>
</reference>
<sequence length="318" mass="34155">MTDTDDDRQAATEAQAADWIIRLGGTPLGPEDQRSLRAWRAASPAHEAAFRRASALWSDLDVGGWQKKTRRRRHAAAAATTGALGCALLFAGLSAGWIDAPHWFADYATAPGEIRTVRLADGSIVDLDSRSALAIHYSATERRVALLDGSAYFKVAPMIGDEHRPFVVAAARGTATALGTQFMVTRDAGGVDTTVTEHSVRVATRNADNLPRSVIVPEGQRAHYDPDGTLGMAQAAPVAALTAWRTGQLVFDDAPLSRVVAHLNRYRRGRILLMGRGLGERRVSGVFSCADIDGAVTTITRELGVKTITLTRLATVIY</sequence>
<evidence type="ECO:0000313" key="4">
    <source>
        <dbReference type="EMBL" id="MBB2187916.1"/>
    </source>
</evidence>
<evidence type="ECO:0000313" key="6">
    <source>
        <dbReference type="Proteomes" id="UP000254958"/>
    </source>
</evidence>
<name>A0A370FUU0_GLULI</name>
<evidence type="ECO:0000313" key="7">
    <source>
        <dbReference type="Proteomes" id="UP000562982"/>
    </source>
</evidence>
<dbReference type="InterPro" id="IPR032623">
    <property type="entry name" value="FecR_N"/>
</dbReference>
<reference evidence="4 7" key="2">
    <citation type="submission" date="2020-04" db="EMBL/GenBank/DDBJ databases">
        <title>Description of novel Gluconacetobacter.</title>
        <authorList>
            <person name="Sombolestani A."/>
        </authorList>
    </citation>
    <scope>NUCLEOTIDE SEQUENCE [LARGE SCALE GENOMIC DNA]</scope>
    <source>
        <strain evidence="4 7">LMG 1382</strain>
    </source>
</reference>
<dbReference type="EMBL" id="JABEQI010000012">
    <property type="protein sequence ID" value="MBB2187916.1"/>
    <property type="molecule type" value="Genomic_DNA"/>
</dbReference>
<dbReference type="Gene3D" id="2.60.120.1440">
    <property type="match status" value="1"/>
</dbReference>
<keyword evidence="1" id="KW-1133">Transmembrane helix</keyword>